<evidence type="ECO:0000313" key="3">
    <source>
        <dbReference type="EMBL" id="CAE6724624.1"/>
    </source>
</evidence>
<dbReference type="Gene3D" id="3.40.50.300">
    <property type="entry name" value="P-loop containing nucleotide triphosphate hydrolases"/>
    <property type="match status" value="2"/>
</dbReference>
<dbReference type="SUPFAM" id="SSF52540">
    <property type="entry name" value="P-loop containing nucleoside triphosphate hydrolases"/>
    <property type="match status" value="1"/>
</dbReference>
<feature type="coiled-coil region" evidence="1">
    <location>
        <begin position="492"/>
        <end position="533"/>
    </location>
</feature>
<keyword evidence="4" id="KW-1185">Reference proteome</keyword>
<feature type="coiled-coil region" evidence="1">
    <location>
        <begin position="192"/>
        <end position="250"/>
    </location>
</feature>
<reference evidence="3 4" key="1">
    <citation type="submission" date="2021-02" db="EMBL/GenBank/DDBJ databases">
        <authorList>
            <person name="Han P."/>
        </authorList>
    </citation>
    <scope>NUCLEOTIDE SEQUENCE [LARGE SCALE GENOMIC DNA]</scope>
    <source>
        <strain evidence="3">Candidatus Nitrospira sp. ZN2</strain>
    </source>
</reference>
<dbReference type="InterPro" id="IPR027417">
    <property type="entry name" value="P-loop_NTPase"/>
</dbReference>
<keyword evidence="1" id="KW-0175">Coiled coil</keyword>
<comment type="caution">
    <text evidence="3">The sequence shown here is derived from an EMBL/GenBank/DDBJ whole genome shotgun (WGS) entry which is preliminary data.</text>
</comment>
<gene>
    <name evidence="3" type="ORF">NSPZN2_100036</name>
</gene>
<protein>
    <submittedName>
        <fullName evidence="3">Chromosome partition protein smc</fullName>
    </submittedName>
</protein>
<dbReference type="InterPro" id="IPR038734">
    <property type="entry name" value="YhaN_AAA"/>
</dbReference>
<proteinExistence type="predicted"/>
<dbReference type="RefSeq" id="WP_213041421.1">
    <property type="nucleotide sequence ID" value="NZ_CAJNBJ010000002.1"/>
</dbReference>
<dbReference type="PANTHER" id="PTHR41259:SF1">
    <property type="entry name" value="DOUBLE-STRAND BREAK REPAIR RAD50 ATPASE, PUTATIVE-RELATED"/>
    <property type="match status" value="1"/>
</dbReference>
<sequence>MKLLKLLLQAFGPFTAKTLDFSTGPVDLHLIYGPNEAGKSSALRAMIDLRFGIPLRSPDDFVHAAGDLRIGGIFVTQTGERVGFVRRKGKGATLSRLNLETEQADAALPMAGTYELELTGGMNRGEFEAMFGLNHARLREGGQVLLLGEGDVGAALFEASAGTGGIARLLDSLEVDAKKLYSSHGRAQNAVINEARRRLDEQRQIWRDAQTRPAEWQTLNRAHEAAVSALAEVTRTLETLRRQEHELTELRTVEPLLREHAAVSALLASLTGVPDLPEQAREERLAAVQALDHAQRSLREAEAEEERCALALKALVVEPLLITHAGAIERLATSVAAAAGHRTEVQQSTAVITALETDLALSAARLAPGHALRQLLEAVPAAADRLVLDDHLAQVSRLNDRLEDYRQHAGRLDEAMQADRDISAPMDDPAAKLRLTSALRQAQSLGDVVRRYGELERQLRELEPALEQALSDVGLPSDRALRSTQPLLDAQIAQTRKDLADSDEQMRTLLEERQRLERDLEGQRVRLRQLAAEGEVVTAETLRQARVRRDETWAAIRRAYIDLVQDRDQLALGFDTTRIVPETFEAAVGEADRQADLLRADAKRAAGLEECSGRIELMERRSADIDLQIATLTRGREDILIAWAGRLRGAGLPNLAPEPLREWQGRRLDALRLVERVGSLRADRERLREETNDAVSILTSALAELGHAVGDLTVNHVQALPALIEDALRWERQAVEADAARSARHQAAEARRVEREQVNRSIAETEIRLQHHRAALREWHTRLFLSSETVPDAVKVRLDELDSLARQAAALSEARQRQAQAQTILDDLVAQSRQVAALLGEPAPAAVEDFTDRLRGRLIAARAAEQERGTLIRDQRKAVDQRRRAALEQAAQQATLSRLCAAAGVAGVESLPQCEEAAFRKREAGRALAQVKQQLAAASSRSEQELRHCLAGRDAVTIESQREQCRAAIKTSEEVQSTARRTEEQSRRALEAIDASDRAALAREAMEAAAARYRAALRPWARLKLARVLLQAALRRFRERAQAPMMANASTYFSLMTGGVYERLVTDERGDKPMLCARRAGGVTIGIEQMSEGTADQLYLALRLAALELRRPSHPAMPLVLDDTLITSDDERAANILRALARFAEGSQVMLFTHHRHLMDIAKAALGRHAFVAHTL</sequence>
<name>A0ABM8QZ94_9BACT</name>
<evidence type="ECO:0000256" key="1">
    <source>
        <dbReference type="SAM" id="Coils"/>
    </source>
</evidence>
<feature type="coiled-coil region" evidence="1">
    <location>
        <begin position="388"/>
        <end position="415"/>
    </location>
</feature>
<accession>A0ABM8QZ94</accession>
<dbReference type="PANTHER" id="PTHR41259">
    <property type="entry name" value="DOUBLE-STRAND BREAK REPAIR RAD50 ATPASE, PUTATIVE-RELATED"/>
    <property type="match status" value="1"/>
</dbReference>
<dbReference type="EMBL" id="CAJNBJ010000002">
    <property type="protein sequence ID" value="CAE6724624.1"/>
    <property type="molecule type" value="Genomic_DNA"/>
</dbReference>
<evidence type="ECO:0000313" key="4">
    <source>
        <dbReference type="Proteomes" id="UP000675880"/>
    </source>
</evidence>
<evidence type="ECO:0000259" key="2">
    <source>
        <dbReference type="Pfam" id="PF13514"/>
    </source>
</evidence>
<organism evidence="3 4">
    <name type="scientific">Nitrospira defluvii</name>
    <dbReference type="NCBI Taxonomy" id="330214"/>
    <lineage>
        <taxon>Bacteria</taxon>
        <taxon>Pseudomonadati</taxon>
        <taxon>Nitrospirota</taxon>
        <taxon>Nitrospiria</taxon>
        <taxon>Nitrospirales</taxon>
        <taxon>Nitrospiraceae</taxon>
        <taxon>Nitrospira</taxon>
    </lineage>
</organism>
<dbReference type="Proteomes" id="UP000675880">
    <property type="component" value="Unassembled WGS sequence"/>
</dbReference>
<feature type="domain" description="YhaN AAA" evidence="2">
    <location>
        <begin position="1"/>
        <end position="216"/>
    </location>
</feature>
<dbReference type="Pfam" id="PF13514">
    <property type="entry name" value="AAA_27"/>
    <property type="match status" value="1"/>
</dbReference>